<keyword evidence="1" id="KW-0227">DNA damage</keyword>
<evidence type="ECO:0000313" key="6">
    <source>
        <dbReference type="EMBL" id="EHY87807.1"/>
    </source>
</evidence>
<keyword evidence="7" id="KW-1185">Reference proteome</keyword>
<dbReference type="GO" id="GO:0004527">
    <property type="term" value="F:exonuclease activity"/>
    <property type="evidence" value="ECO:0007669"/>
    <property type="project" value="UniProtKB-KW"/>
</dbReference>
<evidence type="ECO:0000256" key="2">
    <source>
        <dbReference type="ARBA" id="ARBA00022806"/>
    </source>
</evidence>
<keyword evidence="6" id="KW-0378">Hydrolase</keyword>
<evidence type="ECO:0000256" key="3">
    <source>
        <dbReference type="ARBA" id="ARBA00023204"/>
    </source>
</evidence>
<evidence type="ECO:0000313" key="7">
    <source>
        <dbReference type="Proteomes" id="UP000004705"/>
    </source>
</evidence>
<feature type="domain" description="PD-(D/E)XK endonuclease-like" evidence="5">
    <location>
        <begin position="43"/>
        <end position="290"/>
    </location>
</feature>
<dbReference type="InterPro" id="IPR038726">
    <property type="entry name" value="PDDEXK_AddAB-type"/>
</dbReference>
<gene>
    <name evidence="6" type="ORF">SacazDRAFT_00860</name>
</gene>
<dbReference type="Pfam" id="PF12705">
    <property type="entry name" value="PDDEXK_1"/>
    <property type="match status" value="1"/>
</dbReference>
<organism evidence="6 7">
    <name type="scientific">Saccharomonospora azurea NA-128</name>
    <dbReference type="NCBI Taxonomy" id="882081"/>
    <lineage>
        <taxon>Bacteria</taxon>
        <taxon>Bacillati</taxon>
        <taxon>Actinomycetota</taxon>
        <taxon>Actinomycetes</taxon>
        <taxon>Pseudonocardiales</taxon>
        <taxon>Pseudonocardiaceae</taxon>
        <taxon>Saccharomonospora</taxon>
    </lineage>
</organism>
<evidence type="ECO:0000256" key="4">
    <source>
        <dbReference type="SAM" id="MobiDB-lite"/>
    </source>
</evidence>
<dbReference type="SUPFAM" id="SSF52980">
    <property type="entry name" value="Restriction endonuclease-like"/>
    <property type="match status" value="1"/>
</dbReference>
<evidence type="ECO:0000259" key="5">
    <source>
        <dbReference type="Pfam" id="PF12705"/>
    </source>
</evidence>
<reference evidence="6 7" key="1">
    <citation type="journal article" date="2012" name="Stand. Genomic Sci.">
        <title>Genome sequence of the soil bacterium Saccharomonospora azurea type strain (NA-128(T)).</title>
        <authorList>
            <person name="Klenk H.P."/>
            <person name="Held B."/>
            <person name="Lucas S."/>
            <person name="Lapidus A."/>
            <person name="Copeland A."/>
            <person name="Hammon N."/>
            <person name="Pitluck S."/>
            <person name="Goodwin L.A."/>
            <person name="Han C."/>
            <person name="Tapia R."/>
            <person name="Brambilla E.M."/>
            <person name="Potter G."/>
            <person name="Land M."/>
            <person name="Ivanova N."/>
            <person name="Rohde M."/>
            <person name="Goker M."/>
            <person name="Detter J.C."/>
            <person name="Kyrpides N.C."/>
            <person name="Woyke T."/>
        </authorList>
    </citation>
    <scope>NUCLEOTIDE SEQUENCE [LARGE SCALE GENOMIC DNA]</scope>
    <source>
        <strain evidence="6 7">NA-128</strain>
    </source>
</reference>
<name>H8GCX1_9PSEU</name>
<keyword evidence="2" id="KW-0347">Helicase</keyword>
<dbReference type="EMBL" id="CM001466">
    <property type="protein sequence ID" value="EHY87807.1"/>
    <property type="molecule type" value="Genomic_DNA"/>
</dbReference>
<sequence>MANGSTTTGTASATETATETATATATESTAAAAPRTEVRRPALSPSRAGDFKQCPLLYRFRAVDRLPETPTKAQVRGTLVHSVLERLFALPRGDRTPEAARELLRPTWSELSEESPEWMEIFTDPVSAEEVAEWLTSAEKLLDSYFELEDPRTLSPEACELHVETELDSGVLLRGYIDRLDVAPTGEIRVVDYKTGAAPRLIGEAKAMFQMKFYAVVLWRLRGVVPRQLKLLYLSDGQALAYTPDEPELARFERTLEAIWQAILRAGRTGDFRPNPSKLCGWCSHQDLCPSFGGTPPDYPGWPEPDPGEESALDRAD</sequence>
<dbReference type="Gene3D" id="3.90.320.10">
    <property type="match status" value="1"/>
</dbReference>
<evidence type="ECO:0000256" key="1">
    <source>
        <dbReference type="ARBA" id="ARBA00022763"/>
    </source>
</evidence>
<dbReference type="GO" id="GO:0006281">
    <property type="term" value="P:DNA repair"/>
    <property type="evidence" value="ECO:0007669"/>
    <property type="project" value="UniProtKB-KW"/>
</dbReference>
<feature type="compositionally biased region" description="Low complexity" evidence="4">
    <location>
        <begin position="1"/>
        <end position="33"/>
    </location>
</feature>
<dbReference type="InterPro" id="IPR011335">
    <property type="entry name" value="Restrct_endonuc-II-like"/>
</dbReference>
<proteinExistence type="predicted"/>
<dbReference type="GO" id="GO:0004386">
    <property type="term" value="F:helicase activity"/>
    <property type="evidence" value="ECO:0007669"/>
    <property type="project" value="UniProtKB-KW"/>
</dbReference>
<accession>H8GCX1</accession>
<keyword evidence="2" id="KW-0547">Nucleotide-binding</keyword>
<dbReference type="RefSeq" id="WP_005438977.1">
    <property type="nucleotide sequence ID" value="NZ_CM001466.1"/>
</dbReference>
<keyword evidence="2" id="KW-0067">ATP-binding</keyword>
<keyword evidence="3" id="KW-0234">DNA repair</keyword>
<keyword evidence="6" id="KW-0540">Nuclease</keyword>
<feature type="region of interest" description="Disordered" evidence="4">
    <location>
        <begin position="294"/>
        <end position="317"/>
    </location>
</feature>
<dbReference type="InterPro" id="IPR011604">
    <property type="entry name" value="PDDEXK-like_dom_sf"/>
</dbReference>
<dbReference type="AlphaFoldDB" id="H8GCX1"/>
<protein>
    <submittedName>
        <fullName evidence="6">RecB family exonuclease</fullName>
    </submittedName>
</protein>
<dbReference type="Proteomes" id="UP000004705">
    <property type="component" value="Chromosome"/>
</dbReference>
<feature type="region of interest" description="Disordered" evidence="4">
    <location>
        <begin position="1"/>
        <end position="47"/>
    </location>
</feature>
<dbReference type="OrthoDB" id="9791397at2"/>
<dbReference type="HOGENOM" id="CLU_049030_0_0_11"/>
<keyword evidence="6" id="KW-0269">Exonuclease</keyword>